<dbReference type="InterPro" id="IPR006076">
    <property type="entry name" value="FAD-dep_OxRdtase"/>
</dbReference>
<dbReference type="GO" id="GO:0016491">
    <property type="term" value="F:oxidoreductase activity"/>
    <property type="evidence" value="ECO:0007669"/>
    <property type="project" value="UniProtKB-KW"/>
</dbReference>
<protein>
    <submittedName>
        <fullName evidence="3">D-amino-acid oxidase</fullName>
    </submittedName>
</protein>
<reference evidence="3" key="1">
    <citation type="submission" date="2020-08" db="EMBL/GenBank/DDBJ databases">
        <title>Whole genome shotgun sequence of Polymorphospora rubra NBRC 101157.</title>
        <authorList>
            <person name="Komaki H."/>
            <person name="Tamura T."/>
        </authorList>
    </citation>
    <scope>NUCLEOTIDE SEQUENCE</scope>
    <source>
        <strain evidence="3">NBRC 101157</strain>
    </source>
</reference>
<proteinExistence type="predicted"/>
<keyword evidence="4" id="KW-1185">Reference proteome</keyword>
<dbReference type="AlphaFoldDB" id="A0A810N621"/>
<feature type="domain" description="FAD dependent oxidoreductase" evidence="2">
    <location>
        <begin position="9"/>
        <end position="321"/>
    </location>
</feature>
<organism evidence="3 4">
    <name type="scientific">Polymorphospora rubra</name>
    <dbReference type="NCBI Taxonomy" id="338584"/>
    <lineage>
        <taxon>Bacteria</taxon>
        <taxon>Bacillati</taxon>
        <taxon>Actinomycetota</taxon>
        <taxon>Actinomycetes</taxon>
        <taxon>Micromonosporales</taxon>
        <taxon>Micromonosporaceae</taxon>
        <taxon>Polymorphospora</taxon>
    </lineage>
</organism>
<dbReference type="Gene3D" id="3.50.50.60">
    <property type="entry name" value="FAD/NAD(P)-binding domain"/>
    <property type="match status" value="1"/>
</dbReference>
<keyword evidence="1" id="KW-0560">Oxidoreductase</keyword>
<dbReference type="RefSeq" id="WP_212816486.1">
    <property type="nucleotide sequence ID" value="NZ_AP023359.1"/>
</dbReference>
<dbReference type="InterPro" id="IPR036188">
    <property type="entry name" value="FAD/NAD-bd_sf"/>
</dbReference>
<evidence type="ECO:0000313" key="4">
    <source>
        <dbReference type="Proteomes" id="UP000680866"/>
    </source>
</evidence>
<evidence type="ECO:0000256" key="1">
    <source>
        <dbReference type="ARBA" id="ARBA00023002"/>
    </source>
</evidence>
<dbReference type="SUPFAM" id="SSF51905">
    <property type="entry name" value="FAD/NAD(P)-binding domain"/>
    <property type="match status" value="1"/>
</dbReference>
<dbReference type="Proteomes" id="UP000680866">
    <property type="component" value="Chromosome"/>
</dbReference>
<evidence type="ECO:0000313" key="3">
    <source>
        <dbReference type="EMBL" id="BCJ67103.1"/>
    </source>
</evidence>
<sequence length="340" mass="34318">MLSAPVGRHVVVVGAGIVGASVAYHAARAGAAVTLVGAGRPGAGVTADSFAWVGASGVRTGPAAGIRATATEEYRRVEAELPGLPVIWSGSLSWRAEGGAPVAGPGQEIVDAATVMTLEPHLRQPPEWAVWAPDDGAVDAVAVTERLVAGARAHGARVHLDTTVTAVRRDAAGRVAGVDTAAGPLSGTTVVLAAGVATAALGAPLGVRVPVEPSPCPLFRLRAPAGLVRTVVNTQDFDLRQVAADRLIAAADSPERTLAAVRSTFRGAGSVELLGTRLGVRPMPADGEPIVGPVADVPGLYLAVMHAAVTLAPAVGRLVARELVNGVAEPALSGCRLDRF</sequence>
<name>A0A810N621_9ACTN</name>
<dbReference type="Gene3D" id="3.30.9.10">
    <property type="entry name" value="D-Amino Acid Oxidase, subunit A, domain 2"/>
    <property type="match status" value="1"/>
</dbReference>
<dbReference type="EMBL" id="AP023359">
    <property type="protein sequence ID" value="BCJ67103.1"/>
    <property type="molecule type" value="Genomic_DNA"/>
</dbReference>
<evidence type="ECO:0000259" key="2">
    <source>
        <dbReference type="Pfam" id="PF01266"/>
    </source>
</evidence>
<dbReference type="GO" id="GO:0005737">
    <property type="term" value="C:cytoplasm"/>
    <property type="evidence" value="ECO:0007669"/>
    <property type="project" value="TreeGrafter"/>
</dbReference>
<dbReference type="KEGG" id="pry:Prubr_41240"/>
<gene>
    <name evidence="3" type="ORF">Prubr_41240</name>
</gene>
<dbReference type="PANTHER" id="PTHR13847">
    <property type="entry name" value="SARCOSINE DEHYDROGENASE-RELATED"/>
    <property type="match status" value="1"/>
</dbReference>
<dbReference type="PANTHER" id="PTHR13847:SF289">
    <property type="entry name" value="GLYCINE OXIDASE"/>
    <property type="match status" value="1"/>
</dbReference>
<dbReference type="Pfam" id="PF01266">
    <property type="entry name" value="DAO"/>
    <property type="match status" value="1"/>
</dbReference>
<accession>A0A810N621</accession>